<accession>A0A1G9UW12</accession>
<name>A0A1G9UW12_9FIRM</name>
<dbReference type="InterPro" id="IPR036866">
    <property type="entry name" value="RibonucZ/Hydroxyglut_hydro"/>
</dbReference>
<sequence>MTESEFQLQQMAYSIGQARGCAPDTELPEAVEEMTYTHTEDSFMETMPTHGPSDCTVSILASGSSGNATYIRWGNTRILIDAGISYRRIEQGLRQVQCTVADLDAVFLTHEHSDHTAGLPVLLKRSHMPIYTTRDTWQAIGKKIDDYSDRFVRLPRRVSLKDVQVIPFAISHDAARPVGYALRCGDSKVTVATDLGYISRDVELAAAHADILILEANHDEQMVREGPYPYCLQARILGQKGHLSNKTAAAFLARLPRKQGMKVLLAHRSAKNNSPACTVQTVREVLHDAGMVMGQDIIIRLACQSGQVRFQDKE</sequence>
<dbReference type="PANTHER" id="PTHR47619">
    <property type="entry name" value="METALLO-HYDROLASE YYCJ-RELATED"/>
    <property type="match status" value="1"/>
</dbReference>
<dbReference type="SMART" id="SM00849">
    <property type="entry name" value="Lactamase_B"/>
    <property type="match status" value="1"/>
</dbReference>
<feature type="domain" description="Metallo-beta-lactamase" evidence="1">
    <location>
        <begin position="65"/>
        <end position="235"/>
    </location>
</feature>
<dbReference type="Gene3D" id="3.60.15.10">
    <property type="entry name" value="Ribonuclease Z/Hydroxyacylglutathione hydrolase-like"/>
    <property type="match status" value="1"/>
</dbReference>
<evidence type="ECO:0000259" key="1">
    <source>
        <dbReference type="SMART" id="SM00849"/>
    </source>
</evidence>
<dbReference type="OrthoDB" id="9781189at2"/>
<evidence type="ECO:0000313" key="2">
    <source>
        <dbReference type="EMBL" id="SDM64103.1"/>
    </source>
</evidence>
<dbReference type="STRING" id="349095.SAMN05660299_01279"/>
<dbReference type="PANTHER" id="PTHR47619:SF1">
    <property type="entry name" value="EXODEOXYRIBONUCLEASE WALJ"/>
    <property type="match status" value="1"/>
</dbReference>
<dbReference type="InterPro" id="IPR052533">
    <property type="entry name" value="WalJ/YycJ-like"/>
</dbReference>
<gene>
    <name evidence="2" type="ORF">SAMN05660299_01279</name>
</gene>
<dbReference type="Proteomes" id="UP000199309">
    <property type="component" value="Unassembled WGS sequence"/>
</dbReference>
<dbReference type="RefSeq" id="WP_091649517.1">
    <property type="nucleotide sequence ID" value="NZ_FNHQ01000010.1"/>
</dbReference>
<dbReference type="Pfam" id="PF12706">
    <property type="entry name" value="Lactamase_B_2"/>
    <property type="match status" value="1"/>
</dbReference>
<dbReference type="AlphaFoldDB" id="A0A1G9UW12"/>
<dbReference type="SUPFAM" id="SSF56281">
    <property type="entry name" value="Metallo-hydrolase/oxidoreductase"/>
    <property type="match status" value="1"/>
</dbReference>
<reference evidence="2 3" key="1">
    <citation type="submission" date="2016-10" db="EMBL/GenBank/DDBJ databases">
        <authorList>
            <person name="de Groot N.N."/>
        </authorList>
    </citation>
    <scope>NUCLEOTIDE SEQUENCE [LARGE SCALE GENOMIC DNA]</scope>
    <source>
        <strain evidence="2 3">DSM 16981</strain>
    </source>
</reference>
<dbReference type="InterPro" id="IPR001279">
    <property type="entry name" value="Metallo-B-lactamas"/>
</dbReference>
<proteinExistence type="predicted"/>
<dbReference type="EMBL" id="FNHQ01000010">
    <property type="protein sequence ID" value="SDM64103.1"/>
    <property type="molecule type" value="Genomic_DNA"/>
</dbReference>
<protein>
    <submittedName>
        <fullName evidence="2">Phosphoribosyl 1,2-cyclic phosphodiesterase</fullName>
    </submittedName>
</protein>
<organism evidence="2 3">
    <name type="scientific">Megasphaera paucivorans</name>
    <dbReference type="NCBI Taxonomy" id="349095"/>
    <lineage>
        <taxon>Bacteria</taxon>
        <taxon>Bacillati</taxon>
        <taxon>Bacillota</taxon>
        <taxon>Negativicutes</taxon>
        <taxon>Veillonellales</taxon>
        <taxon>Veillonellaceae</taxon>
        <taxon>Megasphaera</taxon>
    </lineage>
</organism>
<keyword evidence="3" id="KW-1185">Reference proteome</keyword>
<evidence type="ECO:0000313" key="3">
    <source>
        <dbReference type="Proteomes" id="UP000199309"/>
    </source>
</evidence>